<protein>
    <recommendedName>
        <fullName evidence="7">Acetyl-CoA synthetase-like protein</fullName>
    </recommendedName>
</protein>
<dbReference type="InterPro" id="IPR020845">
    <property type="entry name" value="AMP-binding_CS"/>
</dbReference>
<evidence type="ECO:0000313" key="6">
    <source>
        <dbReference type="Proteomes" id="UP000654370"/>
    </source>
</evidence>
<comment type="caution">
    <text evidence="5">The sequence shown here is derived from an EMBL/GenBank/DDBJ whole genome shotgun (WGS) entry which is preliminary data.</text>
</comment>
<keyword evidence="2" id="KW-0436">Ligase</keyword>
<accession>A0A8H7Q3K0</accession>
<dbReference type="Pfam" id="PF00501">
    <property type="entry name" value="AMP-binding"/>
    <property type="match status" value="1"/>
</dbReference>
<dbReference type="InterPro" id="IPR025110">
    <property type="entry name" value="AMP-bd_C"/>
</dbReference>
<dbReference type="InterPro" id="IPR000873">
    <property type="entry name" value="AMP-dep_synth/lig_dom"/>
</dbReference>
<dbReference type="GO" id="GO:0016405">
    <property type="term" value="F:CoA-ligase activity"/>
    <property type="evidence" value="ECO:0007669"/>
    <property type="project" value="TreeGrafter"/>
</dbReference>
<dbReference type="Gene3D" id="3.40.50.12780">
    <property type="entry name" value="N-terminal domain of ligase-like"/>
    <property type="match status" value="1"/>
</dbReference>
<dbReference type="Gene3D" id="3.30.300.30">
    <property type="match status" value="1"/>
</dbReference>
<dbReference type="InterPro" id="IPR042099">
    <property type="entry name" value="ANL_N_sf"/>
</dbReference>
<reference evidence="5" key="1">
    <citation type="submission" date="2020-12" db="EMBL/GenBank/DDBJ databases">
        <title>Metabolic potential, ecology and presence of endohyphal bacteria is reflected in genomic diversity of Mucoromycotina.</title>
        <authorList>
            <person name="Muszewska A."/>
            <person name="Okrasinska A."/>
            <person name="Steczkiewicz K."/>
            <person name="Drgas O."/>
            <person name="Orlowska M."/>
            <person name="Perlinska-Lenart U."/>
            <person name="Aleksandrzak-Piekarczyk T."/>
            <person name="Szatraj K."/>
            <person name="Zielenkiewicz U."/>
            <person name="Pilsyk S."/>
            <person name="Malc E."/>
            <person name="Mieczkowski P."/>
            <person name="Kruszewska J.S."/>
            <person name="Biernat P."/>
            <person name="Pawlowska J."/>
        </authorList>
    </citation>
    <scope>NUCLEOTIDE SEQUENCE</scope>
    <source>
        <strain evidence="5">WA0000067209</strain>
    </source>
</reference>
<dbReference type="SUPFAM" id="SSF56801">
    <property type="entry name" value="Acetyl-CoA synthetase-like"/>
    <property type="match status" value="1"/>
</dbReference>
<keyword evidence="6" id="KW-1185">Reference proteome</keyword>
<feature type="domain" description="AMP-binding enzyme C-terminal" evidence="4">
    <location>
        <begin position="444"/>
        <end position="524"/>
    </location>
</feature>
<dbReference type="InterPro" id="IPR045851">
    <property type="entry name" value="AMP-bd_C_sf"/>
</dbReference>
<gene>
    <name evidence="5" type="ORF">INT43_000578</name>
</gene>
<evidence type="ECO:0000313" key="5">
    <source>
        <dbReference type="EMBL" id="KAG2184665.1"/>
    </source>
</evidence>
<organism evidence="5 6">
    <name type="scientific">Mortierella isabellina</name>
    <name type="common">Filamentous fungus</name>
    <name type="synonym">Umbelopsis isabellina</name>
    <dbReference type="NCBI Taxonomy" id="91625"/>
    <lineage>
        <taxon>Eukaryota</taxon>
        <taxon>Fungi</taxon>
        <taxon>Fungi incertae sedis</taxon>
        <taxon>Mucoromycota</taxon>
        <taxon>Mucoromycotina</taxon>
        <taxon>Umbelopsidomycetes</taxon>
        <taxon>Umbelopsidales</taxon>
        <taxon>Umbelopsidaceae</taxon>
        <taxon>Umbelopsis</taxon>
    </lineage>
</organism>
<dbReference type="Pfam" id="PF13193">
    <property type="entry name" value="AMP-binding_C"/>
    <property type="match status" value="1"/>
</dbReference>
<dbReference type="CDD" id="cd05911">
    <property type="entry name" value="Firefly_Luc_like"/>
    <property type="match status" value="1"/>
</dbReference>
<dbReference type="FunFam" id="3.40.50.12780:FF:000003">
    <property type="entry name" value="Long-chain-fatty-acid--CoA ligase FadD"/>
    <property type="match status" value="1"/>
</dbReference>
<evidence type="ECO:0000256" key="1">
    <source>
        <dbReference type="ARBA" id="ARBA00006432"/>
    </source>
</evidence>
<feature type="domain" description="AMP-dependent synthetase/ligase" evidence="3">
    <location>
        <begin position="30"/>
        <end position="393"/>
    </location>
</feature>
<dbReference type="EMBL" id="JAEPQZ010000002">
    <property type="protein sequence ID" value="KAG2184665.1"/>
    <property type="molecule type" value="Genomic_DNA"/>
</dbReference>
<dbReference type="PROSITE" id="PS00455">
    <property type="entry name" value="AMP_BINDING"/>
    <property type="match status" value="1"/>
</dbReference>
<sequence length="552" mass="61348">MIFKSPRDPIDIPDLDLYTFLFSENEFNKHAYPDKKVLVDAGTGKSITYRELREQSAKLAYGWNSQAGLQKGDVVAVFAPNQVDHPVLYYSLLAAQCTISPGNPSYTENEFLHQISDSNAKAVVTVPELLPLVSVAAQKCNIPADRIYLFGDVQTQGYRPFRSLIGDEQVPFPIRGINPKEDLSFICYSSGTTGRAKGVMLTHRNFVSNVLQVTNIDKNFHQLNDVYMGFLPFYHIYGINSLILTVCGYRAQLLVVISKYTLENFLKAVEQYKITYANIVPPVAVHLGKDPLVKKYDTSSLRMLGCGAAPLGKEHIEAIERQLGVGVKQGYGMTECASTTTSQPVDELDRIGSVGVLIANNEMKIIDEAGNELGPEQEGEIVIRGPNIMKGYLNNPTANAETFTADGWLRTGDIGKLAKDGHFYVVDRLKELIKVKGFQVAPAELEALLMGRDEIADVCVIGVYNSAQATEFPRAYIVLQKNVQQSEQLKNDLLKYVEKSVAPHKKLKAGIRFVPSIPKSPSGKILRRIIKSEWTKAEEEEEIKKSQVRARL</sequence>
<dbReference type="OrthoDB" id="1898221at2759"/>
<dbReference type="Proteomes" id="UP000654370">
    <property type="component" value="Unassembled WGS sequence"/>
</dbReference>
<dbReference type="AlphaFoldDB" id="A0A8H7Q3K0"/>
<evidence type="ECO:0008006" key="7">
    <source>
        <dbReference type="Google" id="ProtNLM"/>
    </source>
</evidence>
<evidence type="ECO:0000256" key="2">
    <source>
        <dbReference type="ARBA" id="ARBA00022598"/>
    </source>
</evidence>
<evidence type="ECO:0000259" key="4">
    <source>
        <dbReference type="Pfam" id="PF13193"/>
    </source>
</evidence>
<name>A0A8H7Q3K0_MORIS</name>
<comment type="similarity">
    <text evidence="1">Belongs to the ATP-dependent AMP-binding enzyme family.</text>
</comment>
<dbReference type="PANTHER" id="PTHR24096:SF149">
    <property type="entry name" value="AMP-BINDING DOMAIN-CONTAINING PROTEIN-RELATED"/>
    <property type="match status" value="1"/>
</dbReference>
<proteinExistence type="inferred from homology"/>
<evidence type="ECO:0000259" key="3">
    <source>
        <dbReference type="Pfam" id="PF00501"/>
    </source>
</evidence>
<dbReference type="PANTHER" id="PTHR24096">
    <property type="entry name" value="LONG-CHAIN-FATTY-ACID--COA LIGASE"/>
    <property type="match status" value="1"/>
</dbReference>